<evidence type="ECO:0000313" key="12">
    <source>
        <dbReference type="EMBL" id="QHM72306.1"/>
    </source>
</evidence>
<comment type="subunit">
    <text evidence="4 8">The glycine cleavage system is composed of four proteins: P, T, L and H.</text>
</comment>
<dbReference type="Pfam" id="PF21478">
    <property type="entry name" value="GcvP2_C"/>
    <property type="match status" value="1"/>
</dbReference>
<evidence type="ECO:0000256" key="6">
    <source>
        <dbReference type="ARBA" id="ARBA00023002"/>
    </source>
</evidence>
<name>A0A6P1Q049_9GAMM</name>
<dbReference type="Proteomes" id="UP000464053">
    <property type="component" value="Chromosome"/>
</dbReference>
<dbReference type="FunFam" id="3.40.640.10:FF:000007">
    <property type="entry name" value="glycine dehydrogenase (Decarboxylating), mitochondrial"/>
    <property type="match status" value="1"/>
</dbReference>
<evidence type="ECO:0000256" key="5">
    <source>
        <dbReference type="ARBA" id="ARBA00022898"/>
    </source>
</evidence>
<sequence length="957" mass="104122">MTQTLSQLEHTGAFIERHIGPSPEQQESMLQTIGAASLNELITSIVPADIQLPGPPAVGDALPEHQALAELKAIASRNQRFKSYIGMGYTPVLMPPVILRNLLENPGWYTAYTPYQPEVSQGRLEALLNFQQLTLDLTGLDIASASLLDEATAAAEAMSMAKRVTRLKNANKFFVADDVHPQTLDVVKTRAETFGFELLIDKAERVLDHEGVFGVLLQQVGTTGELHDYSALIGELKARKVIVSVAADFMALVLLTAPGKQGADIVFGSAQRFGVPMGYGGPHAAFFAARDEHKRSMPGRIIGVSRDAAGNTALRMAMQTREQHIRREKANSNICTSQVLLANIAGFYAVYHGPTGLKRIASRIHRLTDILAAGLKQGGLTLRHQSWFDTLTVEVSDKAAVLARALSFGVNLRTDIHQAVGITLDETTSREDVATLFAILLGDDHGLDIDTLDNSVAGNSTSVPPALLRQQPILTHPVFNRYHSETEMMRYMHSLEKKDLALNQAMIPLGSCTMKLNAAAEMIPITWPEFAELHPFCPAEQAAGYLQMIGQLSQWLVQLTGYDALCMQPNSGAQGEYAGLLAIRRYHESRNEGERNICLIPSSAHGTNPASAQMAGMAVVVVACDKQGNIDLHDLRQKAEQAGSALSCIMVTYPSTHGVYEETIREVCQIVHQYGGQVYLDGANMNAQVGITTPGYIGADVSHLNLHKTFCIPHGGGGPGMGPIGVKAHLAPFVPGHSVVQIDGVLTQQGAVSAAPFGSASILPISWMYIRMMGAEGLKQASAVAILNANYIANRLQSAYPVLYTGRDNRVAHECILDLRPLKEQTGISELDIAKRLIDYGFHAPTMSFPVAGTLMVEPTESESKIELDRFIEAMLAIRAEIDRVASGEWPLEDNPLVNAPHTQQELAGDWSHPYSRELAVFPAGSENKYWPTVKRLDDVYGDRNLFCSCVPMSEYQ</sequence>
<evidence type="ECO:0000256" key="1">
    <source>
        <dbReference type="ARBA" id="ARBA00001933"/>
    </source>
</evidence>
<feature type="domain" description="Glycine dehydrogenase C-terminal" evidence="11">
    <location>
        <begin position="781"/>
        <end position="902"/>
    </location>
</feature>
<protein>
    <recommendedName>
        <fullName evidence="8">Glycine dehydrogenase (decarboxylating)</fullName>
        <ecNumber evidence="8">1.4.4.2</ecNumber>
    </recommendedName>
    <alternativeName>
        <fullName evidence="8">Glycine cleavage system P-protein</fullName>
    </alternativeName>
    <alternativeName>
        <fullName evidence="8">Glycine decarboxylase</fullName>
    </alternativeName>
    <alternativeName>
        <fullName evidence="8">Glycine dehydrogenase (aminomethyl-transferring)</fullName>
    </alternativeName>
</protein>
<dbReference type="Pfam" id="PF02347">
    <property type="entry name" value="GDC-P"/>
    <property type="match status" value="2"/>
</dbReference>
<dbReference type="FunFam" id="3.40.640.10:FF:000005">
    <property type="entry name" value="Glycine dehydrogenase (decarboxylating), mitochondrial"/>
    <property type="match status" value="1"/>
</dbReference>
<dbReference type="InterPro" id="IPR015424">
    <property type="entry name" value="PyrdxlP-dep_Trfase"/>
</dbReference>
<dbReference type="InterPro" id="IPR049315">
    <property type="entry name" value="GDC-P_N"/>
</dbReference>
<accession>A0A6P1Q049</accession>
<dbReference type="NCBIfam" id="TIGR00461">
    <property type="entry name" value="gcvP"/>
    <property type="match status" value="1"/>
</dbReference>
<proteinExistence type="inferred from homology"/>
<dbReference type="EMBL" id="CP028271">
    <property type="protein sequence ID" value="QHM72306.1"/>
    <property type="molecule type" value="Genomic_DNA"/>
</dbReference>
<dbReference type="Gene3D" id="3.40.640.10">
    <property type="entry name" value="Type I PLP-dependent aspartate aminotransferase-like (Major domain)"/>
    <property type="match status" value="2"/>
</dbReference>
<dbReference type="GO" id="GO:0004375">
    <property type="term" value="F:glycine dehydrogenase (decarboxylating) activity"/>
    <property type="evidence" value="ECO:0007669"/>
    <property type="project" value="UniProtKB-EC"/>
</dbReference>
<comment type="similarity">
    <text evidence="3 8">Belongs to the GcvP family.</text>
</comment>
<dbReference type="InterPro" id="IPR003437">
    <property type="entry name" value="GcvP"/>
</dbReference>
<evidence type="ECO:0000256" key="8">
    <source>
        <dbReference type="HAMAP-Rule" id="MF_00711"/>
    </source>
</evidence>
<dbReference type="EC" id="1.4.4.2" evidence="8"/>
<evidence type="ECO:0000313" key="13">
    <source>
        <dbReference type="Proteomes" id="UP000464053"/>
    </source>
</evidence>
<keyword evidence="6 8" id="KW-0560">Oxidoreductase</keyword>
<keyword evidence="13" id="KW-1185">Reference proteome</keyword>
<reference evidence="12 13" key="1">
    <citation type="submission" date="2018-03" db="EMBL/GenBank/DDBJ databases">
        <title>Pantoea intestinalis SRCM103226 isolated form the mealworm.</title>
        <authorList>
            <person name="Jeong D.-Y."/>
            <person name="Kim J.W."/>
        </authorList>
    </citation>
    <scope>NUCLEOTIDE SEQUENCE [LARGE SCALE GENOMIC DNA]</scope>
    <source>
        <strain evidence="12 13">SRCM103226</strain>
    </source>
</reference>
<evidence type="ECO:0000256" key="9">
    <source>
        <dbReference type="PIRSR" id="PIRSR603437-50"/>
    </source>
</evidence>
<feature type="modified residue" description="N6-(pyridoxal phosphate)lysine" evidence="8 9">
    <location>
        <position position="708"/>
    </location>
</feature>
<comment type="catalytic activity">
    <reaction evidence="7 8">
        <text>N(6)-[(R)-lipoyl]-L-lysyl-[glycine-cleavage complex H protein] + glycine + H(+) = N(6)-[(R)-S(8)-aminomethyldihydrolipoyl]-L-lysyl-[glycine-cleavage complex H protein] + CO2</text>
        <dbReference type="Rhea" id="RHEA:24304"/>
        <dbReference type="Rhea" id="RHEA-COMP:10494"/>
        <dbReference type="Rhea" id="RHEA-COMP:10495"/>
        <dbReference type="ChEBI" id="CHEBI:15378"/>
        <dbReference type="ChEBI" id="CHEBI:16526"/>
        <dbReference type="ChEBI" id="CHEBI:57305"/>
        <dbReference type="ChEBI" id="CHEBI:83099"/>
        <dbReference type="ChEBI" id="CHEBI:83143"/>
        <dbReference type="EC" id="1.4.4.2"/>
    </reaction>
</comment>
<dbReference type="AlphaFoldDB" id="A0A6P1Q049"/>
<evidence type="ECO:0000256" key="7">
    <source>
        <dbReference type="ARBA" id="ARBA00049026"/>
    </source>
</evidence>
<keyword evidence="5 8" id="KW-0663">Pyridoxal phosphate</keyword>
<dbReference type="PANTHER" id="PTHR11773">
    <property type="entry name" value="GLYCINE DEHYDROGENASE, DECARBOXYLATING"/>
    <property type="match status" value="1"/>
</dbReference>
<evidence type="ECO:0000259" key="10">
    <source>
        <dbReference type="Pfam" id="PF02347"/>
    </source>
</evidence>
<dbReference type="GO" id="GO:0005960">
    <property type="term" value="C:glycine cleavage complex"/>
    <property type="evidence" value="ECO:0007669"/>
    <property type="project" value="TreeGrafter"/>
</dbReference>
<organism evidence="12 13">
    <name type="scientific">Mixta intestinalis</name>
    <dbReference type="NCBI Taxonomy" id="1615494"/>
    <lineage>
        <taxon>Bacteria</taxon>
        <taxon>Pseudomonadati</taxon>
        <taxon>Pseudomonadota</taxon>
        <taxon>Gammaproteobacteria</taxon>
        <taxon>Enterobacterales</taxon>
        <taxon>Erwiniaceae</taxon>
        <taxon>Mixta</taxon>
    </lineage>
</organism>
<dbReference type="InterPro" id="IPR049316">
    <property type="entry name" value="GDC-P_C"/>
</dbReference>
<feature type="domain" description="Glycine cleavage system P-protein N-terminal" evidence="10">
    <location>
        <begin position="462"/>
        <end position="739"/>
    </location>
</feature>
<dbReference type="KEGG" id="mint:C7M51_02617"/>
<comment type="function">
    <text evidence="2 8">The glycine cleavage system catalyzes the degradation of glycine. The P protein binds the alpha-amino group of glycine through its pyridoxal phosphate cofactor; CO(2) is released and the remaining methylamine moiety is then transferred to the lipoamide cofactor of the H protein.</text>
</comment>
<dbReference type="FunFam" id="3.90.1150.10:FF:000007">
    <property type="entry name" value="Glycine dehydrogenase (decarboxylating), mitochondrial"/>
    <property type="match status" value="1"/>
</dbReference>
<dbReference type="InterPro" id="IPR015422">
    <property type="entry name" value="PyrdxlP-dep_Trfase_small"/>
</dbReference>
<feature type="domain" description="Glycine cleavage system P-protein N-terminal" evidence="10">
    <location>
        <begin position="16"/>
        <end position="440"/>
    </location>
</feature>
<dbReference type="CDD" id="cd00613">
    <property type="entry name" value="GDC-P"/>
    <property type="match status" value="2"/>
</dbReference>
<evidence type="ECO:0000256" key="4">
    <source>
        <dbReference type="ARBA" id="ARBA00011690"/>
    </source>
</evidence>
<evidence type="ECO:0000256" key="3">
    <source>
        <dbReference type="ARBA" id="ARBA00010756"/>
    </source>
</evidence>
<dbReference type="NCBIfam" id="NF003346">
    <property type="entry name" value="PRK04366.1"/>
    <property type="match status" value="1"/>
</dbReference>
<dbReference type="Gene3D" id="3.90.1150.10">
    <property type="entry name" value="Aspartate Aminotransferase, domain 1"/>
    <property type="match status" value="2"/>
</dbReference>
<dbReference type="GO" id="GO:0019464">
    <property type="term" value="P:glycine decarboxylation via glycine cleavage system"/>
    <property type="evidence" value="ECO:0007669"/>
    <property type="project" value="UniProtKB-UniRule"/>
</dbReference>
<gene>
    <name evidence="12" type="primary">gcvP_2</name>
    <name evidence="8" type="synonym">gcvP</name>
    <name evidence="12" type="ORF">C7M51_02617</name>
</gene>
<comment type="cofactor">
    <cofactor evidence="1 8 9">
        <name>pyridoxal 5'-phosphate</name>
        <dbReference type="ChEBI" id="CHEBI:597326"/>
    </cofactor>
</comment>
<dbReference type="PANTHER" id="PTHR11773:SF13">
    <property type="entry name" value="GLYCINE DEHYDROGENASE (DECARBOXYLATING)"/>
    <property type="match status" value="1"/>
</dbReference>
<evidence type="ECO:0000259" key="11">
    <source>
        <dbReference type="Pfam" id="PF21478"/>
    </source>
</evidence>
<dbReference type="SUPFAM" id="SSF53383">
    <property type="entry name" value="PLP-dependent transferases"/>
    <property type="match status" value="2"/>
</dbReference>
<dbReference type="GO" id="GO:0030170">
    <property type="term" value="F:pyridoxal phosphate binding"/>
    <property type="evidence" value="ECO:0007669"/>
    <property type="project" value="TreeGrafter"/>
</dbReference>
<dbReference type="InterPro" id="IPR015421">
    <property type="entry name" value="PyrdxlP-dep_Trfase_major"/>
</dbReference>
<dbReference type="InterPro" id="IPR020581">
    <property type="entry name" value="GDC_P"/>
</dbReference>
<dbReference type="OrthoDB" id="9801272at2"/>
<dbReference type="HAMAP" id="MF_00711">
    <property type="entry name" value="GcvP"/>
    <property type="match status" value="1"/>
</dbReference>
<dbReference type="GO" id="GO:0016594">
    <property type="term" value="F:glycine binding"/>
    <property type="evidence" value="ECO:0007669"/>
    <property type="project" value="TreeGrafter"/>
</dbReference>
<dbReference type="RefSeq" id="WP_160622189.1">
    <property type="nucleotide sequence ID" value="NZ_CP028271.1"/>
</dbReference>
<dbReference type="GO" id="GO:0005829">
    <property type="term" value="C:cytosol"/>
    <property type="evidence" value="ECO:0007669"/>
    <property type="project" value="TreeGrafter"/>
</dbReference>
<evidence type="ECO:0000256" key="2">
    <source>
        <dbReference type="ARBA" id="ARBA00003788"/>
    </source>
</evidence>